<reference evidence="1" key="1">
    <citation type="submission" date="2021-03" db="EMBL/GenBank/DDBJ databases">
        <authorList>
            <consortium name="DOE Joint Genome Institute"/>
            <person name="Ahrendt S."/>
            <person name="Looney B.P."/>
            <person name="Miyauchi S."/>
            <person name="Morin E."/>
            <person name="Drula E."/>
            <person name="Courty P.E."/>
            <person name="Chicoki N."/>
            <person name="Fauchery L."/>
            <person name="Kohler A."/>
            <person name="Kuo A."/>
            <person name="Labutti K."/>
            <person name="Pangilinan J."/>
            <person name="Lipzen A."/>
            <person name="Riley R."/>
            <person name="Andreopoulos W."/>
            <person name="He G."/>
            <person name="Johnson J."/>
            <person name="Barry K.W."/>
            <person name="Grigoriev I.V."/>
            <person name="Nagy L."/>
            <person name="Hibbett D."/>
            <person name="Henrissat B."/>
            <person name="Matheny P.B."/>
            <person name="Labbe J."/>
            <person name="Martin F."/>
        </authorList>
    </citation>
    <scope>NUCLEOTIDE SEQUENCE</scope>
    <source>
        <strain evidence="1">HHB10654</strain>
    </source>
</reference>
<evidence type="ECO:0000313" key="1">
    <source>
        <dbReference type="EMBL" id="KAI0061465.1"/>
    </source>
</evidence>
<reference evidence="1" key="2">
    <citation type="journal article" date="2022" name="New Phytol.">
        <title>Evolutionary transition to the ectomycorrhizal habit in the genomes of a hyperdiverse lineage of mushroom-forming fungi.</title>
        <authorList>
            <person name="Looney B."/>
            <person name="Miyauchi S."/>
            <person name="Morin E."/>
            <person name="Drula E."/>
            <person name="Courty P.E."/>
            <person name="Kohler A."/>
            <person name="Kuo A."/>
            <person name="LaButti K."/>
            <person name="Pangilinan J."/>
            <person name="Lipzen A."/>
            <person name="Riley R."/>
            <person name="Andreopoulos W."/>
            <person name="He G."/>
            <person name="Johnson J."/>
            <person name="Nolan M."/>
            <person name="Tritt A."/>
            <person name="Barry K.W."/>
            <person name="Grigoriev I.V."/>
            <person name="Nagy L.G."/>
            <person name="Hibbett D."/>
            <person name="Henrissat B."/>
            <person name="Matheny P.B."/>
            <person name="Labbe J."/>
            <person name="Martin F.M."/>
        </authorList>
    </citation>
    <scope>NUCLEOTIDE SEQUENCE</scope>
    <source>
        <strain evidence="1">HHB10654</strain>
    </source>
</reference>
<proteinExistence type="predicted"/>
<protein>
    <submittedName>
        <fullName evidence="1">Uncharacterized protein</fullName>
    </submittedName>
</protein>
<name>A0ACB8SZ60_9AGAM</name>
<sequence length="145" mass="16339">MPHFSFVSLPEELLLKILKSLEYSSVLNSAVTCRRLNTIIVNSIALQYKVQLAACGMRDGADSDLSLPERLERLKQLSMKPPGESSPGRSTAHFSILSDNPLLCWCQEAFLSFARTANYPQNRQDTSYSDYRLDYEEWKSGIGIS</sequence>
<gene>
    <name evidence="1" type="ORF">BV25DRAFT_1916834</name>
</gene>
<accession>A0ACB8SZ60</accession>
<organism evidence="1 2">
    <name type="scientific">Artomyces pyxidatus</name>
    <dbReference type="NCBI Taxonomy" id="48021"/>
    <lineage>
        <taxon>Eukaryota</taxon>
        <taxon>Fungi</taxon>
        <taxon>Dikarya</taxon>
        <taxon>Basidiomycota</taxon>
        <taxon>Agaricomycotina</taxon>
        <taxon>Agaricomycetes</taxon>
        <taxon>Russulales</taxon>
        <taxon>Auriscalpiaceae</taxon>
        <taxon>Artomyces</taxon>
    </lineage>
</organism>
<evidence type="ECO:0000313" key="2">
    <source>
        <dbReference type="Proteomes" id="UP000814140"/>
    </source>
</evidence>
<keyword evidence="2" id="KW-1185">Reference proteome</keyword>
<dbReference type="Proteomes" id="UP000814140">
    <property type="component" value="Unassembled WGS sequence"/>
</dbReference>
<comment type="caution">
    <text evidence="1">The sequence shown here is derived from an EMBL/GenBank/DDBJ whole genome shotgun (WGS) entry which is preliminary data.</text>
</comment>
<dbReference type="EMBL" id="MU277212">
    <property type="protein sequence ID" value="KAI0061465.1"/>
    <property type="molecule type" value="Genomic_DNA"/>
</dbReference>